<dbReference type="GO" id="GO:0034599">
    <property type="term" value="P:cellular response to oxidative stress"/>
    <property type="evidence" value="ECO:0007669"/>
    <property type="project" value="UniProtKB-ARBA"/>
</dbReference>
<feature type="domain" description="TNase-like" evidence="16">
    <location>
        <begin position="154"/>
        <end position="292"/>
    </location>
</feature>
<feature type="domain" description="TNase-like" evidence="16">
    <location>
        <begin position="315"/>
        <end position="601"/>
    </location>
</feature>
<dbReference type="InterPro" id="IPR018152">
    <property type="entry name" value="SOD_Cu/Zn_BS"/>
</dbReference>
<dbReference type="SUPFAM" id="SSF51569">
    <property type="entry name" value="Aldolase"/>
    <property type="match status" value="1"/>
</dbReference>
<evidence type="ECO:0000313" key="17">
    <source>
        <dbReference type="EMBL" id="CRK02048.1"/>
    </source>
</evidence>
<dbReference type="SMR" id="A0A0G4KIV0"/>
<evidence type="ECO:0000256" key="3">
    <source>
        <dbReference type="ARBA" id="ARBA00008012"/>
    </source>
</evidence>
<dbReference type="InterPro" id="IPR035437">
    <property type="entry name" value="SNase_OB-fold_sf"/>
</dbReference>
<evidence type="ECO:0000256" key="14">
    <source>
        <dbReference type="SAM" id="MobiDB-lite"/>
    </source>
</evidence>
<dbReference type="InterPro" id="IPR001585">
    <property type="entry name" value="TAL/FSA"/>
</dbReference>
<evidence type="ECO:0000313" key="18">
    <source>
        <dbReference type="Proteomes" id="UP000044602"/>
    </source>
</evidence>
<dbReference type="PROSITE" id="PS00958">
    <property type="entry name" value="TRANSALDOLASE_2"/>
    <property type="match status" value="1"/>
</dbReference>
<feature type="region of interest" description="Disordered" evidence="14">
    <location>
        <begin position="52"/>
        <end position="97"/>
    </location>
</feature>
<dbReference type="InterPro" id="IPR004730">
    <property type="entry name" value="Transaldolase_1"/>
</dbReference>
<sequence length="1373" mass="150167">MVKAVAVVRGDSKVTGTVTFEQESESAPTQVSWDISGNDADAERGMHIHTFGDNTNGCTSAGPHFNPHSKNHGAPSDEDRHVGDLGNIKTDAQGNSKGSVQDSFIKLIGPHSVIGRTVVVHGGTDDLGKGGHAESLKTGLTEDLPPRIAFTMSKTFFAKVKSVLSGDTLILTNPQNPKAERTFSLAFVDAPRLRKEGDEPYAFQAREYLRENVGKQVQCTVLYTVPSGRDFGTVLLSREGPSLPDEAVKAGWLKVREDAGRKEESEEILERLDLLRGLESQAKSESIGVWSGSGGSIQVQNDLGGPEFMNQWKGKTVDGIIERVLSGDRLLVRLLLSDKKHAQVMTLLAGVRTPATERTVQSTGQTQPAEEFGNEAKTFVEERMLQRKVKVDIVGASSQGQLVATIIHPNGNKNIAEFLLSEGLARCNDFHSTMLGEKMAPLRAAEKTAQGKKIRLHQNHVAKEGGAQSDMTVTKIVGIVRSKEGKTEKRINFSSIRGPRAGEPTEAPYRDEAKEFLRKKVIAKHVRVSIDGHKAAADGFEARDVATVTEKNQNIGLLLVEHGYATVIRHRKDDTDRASNYDELLAAQEKAKEGKKGIWSGKAPKIKQYIDVSESLQKAKLQLAGLQRQKKVAGVVDFVKSGSRFTILVPREGIKLTLVLGGVRAPRAPRNNGEGGEPFGQEAADLASRRASQRDCEITIYDLDKVGGFIGDLYINHESFAKVLVEEGLASVHGYSAEKSGNAGELFPAEQRAKEARKGLWKDWDPSQDEQVEEAAPAESQDTPESYDNKAKDYRDVVVTEMDGNGRLKIQEIGKGTAALTTMMNEFKKFHIDSKNAKPLGDAPKTGEFVAAKYSVDGQWYRGRVRSNDRANKVAEVLFIDYGNSEKIAWKDLRPLDQPQFSTQKLKGQASDASLSFVQLPTAPEYFREAQDLIANITGGKELVASFDFVDTKEGVSYITLYDYNSGSGKPGPNDSINKEVLAAGAGLVPTKLKAWERSGQHASYLKHLKEVESQAKQERQGMWDLVLPLPNVDLYPQVAKIPQHAHNMSSSLDQLKASGTVVVSDSGDFASIGQYKPQDATTNPSSLILAASKKPEYAALIDEAVQYAKSKGGDVDHQVDAALDSLLVQVGKEILKIIPGKVSTEVDARFSFDTKASVDKALHIVELYAEQGVPKERVLIKIASTWEGIKAAEILQRDHGINTNLTLMFSLVQAIAAAEAGAFLISPFVGRILDWYKAAKKQEYTKETDPGVKSVQDIFNYYKKFGYKTIVMGASFRNIGEITELAGCDYLTISPNLLDELLKSQEAVPKKLDAAAASSLDLEKKSYISDEALFRFDFNEDQMAVEKLREGISKFAADAITLKDIIKQKIQA</sequence>
<keyword evidence="10" id="KW-1015">Disulfide bond</keyword>
<evidence type="ECO:0000256" key="13">
    <source>
        <dbReference type="RuleBase" id="RU000501"/>
    </source>
</evidence>
<dbReference type="GO" id="GO:0005829">
    <property type="term" value="C:cytosol"/>
    <property type="evidence" value="ECO:0007669"/>
    <property type="project" value="TreeGrafter"/>
</dbReference>
<keyword evidence="7 13" id="KW-0808">Transferase</keyword>
<keyword evidence="18" id="KW-1185">Reference proteome</keyword>
<evidence type="ECO:0000256" key="10">
    <source>
        <dbReference type="ARBA" id="ARBA00023157"/>
    </source>
</evidence>
<evidence type="ECO:0000259" key="16">
    <source>
        <dbReference type="PROSITE" id="PS50830"/>
    </source>
</evidence>
<evidence type="ECO:0000256" key="8">
    <source>
        <dbReference type="ARBA" id="ARBA00022737"/>
    </source>
</evidence>
<evidence type="ECO:0000256" key="6">
    <source>
        <dbReference type="ARBA" id="ARBA00022553"/>
    </source>
</evidence>
<feature type="region of interest" description="Disordered" evidence="14">
    <location>
        <begin position="757"/>
        <end position="790"/>
    </location>
</feature>
<dbReference type="PROSITE" id="PS50304">
    <property type="entry name" value="TUDOR"/>
    <property type="match status" value="1"/>
</dbReference>
<keyword evidence="6" id="KW-0597">Phosphoprotein</keyword>
<comment type="pathway">
    <text evidence="2 13">Carbohydrate degradation; pentose phosphate pathway; D-glyceraldehyde 3-phosphate and beta-D-fructose 6-phosphate from D-ribose 5-phosphate and D-xylulose 5-phosphate (non-oxidative stage): step 2/3.</text>
</comment>
<comment type="subunit">
    <text evidence="4">Homodimer.</text>
</comment>
<dbReference type="CDD" id="cd00305">
    <property type="entry name" value="Cu-Zn_Superoxide_Dismutase"/>
    <property type="match status" value="1"/>
</dbReference>
<accession>A0A0G4KIV0</accession>
<dbReference type="Pfam" id="PF00565">
    <property type="entry name" value="SNase"/>
    <property type="match status" value="4"/>
</dbReference>
<proteinExistence type="inferred from homology"/>
<organism evidence="17 18">
    <name type="scientific">Verticillium longisporum</name>
    <name type="common">Verticillium dahliae var. longisporum</name>
    <dbReference type="NCBI Taxonomy" id="100787"/>
    <lineage>
        <taxon>Eukaryota</taxon>
        <taxon>Fungi</taxon>
        <taxon>Dikarya</taxon>
        <taxon>Ascomycota</taxon>
        <taxon>Pezizomycotina</taxon>
        <taxon>Sordariomycetes</taxon>
        <taxon>Hypocreomycetidae</taxon>
        <taxon>Glomerellales</taxon>
        <taxon>Plectosphaerellaceae</taxon>
        <taxon>Verticillium</taxon>
    </lineage>
</organism>
<feature type="domain" description="Tudor" evidence="15">
    <location>
        <begin position="843"/>
        <end position="903"/>
    </location>
</feature>
<dbReference type="InterPro" id="IPR013785">
    <property type="entry name" value="Aldolase_TIM"/>
</dbReference>
<dbReference type="Pfam" id="PF00923">
    <property type="entry name" value="TAL_FSA"/>
    <property type="match status" value="1"/>
</dbReference>
<keyword evidence="11" id="KW-0704">Schiff base</keyword>
<dbReference type="FunFam" id="2.40.50.90:FF:000019">
    <property type="entry name" value="Transcription factor (Snd1/p100), putative"/>
    <property type="match status" value="1"/>
</dbReference>
<keyword evidence="9 13" id="KW-0570">Pentose shunt</keyword>
<dbReference type="GO" id="GO:0003723">
    <property type="term" value="F:RNA binding"/>
    <property type="evidence" value="ECO:0007669"/>
    <property type="project" value="TreeGrafter"/>
</dbReference>
<dbReference type="GO" id="GO:0004518">
    <property type="term" value="F:nuclease activity"/>
    <property type="evidence" value="ECO:0007669"/>
    <property type="project" value="TreeGrafter"/>
</dbReference>
<dbReference type="Gene3D" id="2.40.50.90">
    <property type="match status" value="5"/>
</dbReference>
<dbReference type="SMART" id="SM00318">
    <property type="entry name" value="SNc"/>
    <property type="match status" value="4"/>
</dbReference>
<reference evidence="17 18" key="1">
    <citation type="submission" date="2015-05" db="EMBL/GenBank/DDBJ databases">
        <authorList>
            <person name="Wang D.B."/>
            <person name="Wang M."/>
        </authorList>
    </citation>
    <scope>NUCLEOTIDE SEQUENCE [LARGE SCALE GENOMIC DNA]</scope>
    <source>
        <strain evidence="17">VL1</strain>
    </source>
</reference>
<name>A0A0G4KIV0_VERLO</name>
<comment type="function">
    <text evidence="13">Catalyzes the rate-limiting step of the non-oxidative phase in the pentose phosphate pathway. Catalyzes the reversible conversion of sedheptulose-7-phosphate and D-glyceraldehyde 3-phosphate into erythrose-4-phosphate and beta-D-fructose 6-phosphate.</text>
</comment>
<dbReference type="InterPro" id="IPR002999">
    <property type="entry name" value="Tudor"/>
</dbReference>
<dbReference type="Gene3D" id="2.30.30.140">
    <property type="match status" value="1"/>
</dbReference>
<dbReference type="InterPro" id="IPR001424">
    <property type="entry name" value="SOD_Cu_Zn_dom"/>
</dbReference>
<dbReference type="PROSITE" id="PS50830">
    <property type="entry name" value="TNASE_3"/>
    <property type="match status" value="3"/>
</dbReference>
<evidence type="ECO:0000256" key="4">
    <source>
        <dbReference type="ARBA" id="ARBA00011738"/>
    </source>
</evidence>
<dbReference type="SUPFAM" id="SSF63748">
    <property type="entry name" value="Tudor/PWWP/MBT"/>
    <property type="match status" value="1"/>
</dbReference>
<dbReference type="UniPathway" id="UPA00115">
    <property type="reaction ID" value="UER00414"/>
</dbReference>
<dbReference type="FunFam" id="3.20.20.70:FF:000088">
    <property type="entry name" value="Transaldolase"/>
    <property type="match status" value="1"/>
</dbReference>
<dbReference type="NCBIfam" id="TIGR00874">
    <property type="entry name" value="talAB"/>
    <property type="match status" value="1"/>
</dbReference>
<evidence type="ECO:0000256" key="2">
    <source>
        <dbReference type="ARBA" id="ARBA00004857"/>
    </source>
</evidence>
<dbReference type="SUPFAM" id="SSF50199">
    <property type="entry name" value="Staphylococcal nuclease"/>
    <property type="match status" value="5"/>
</dbReference>
<dbReference type="CDD" id="cd00957">
    <property type="entry name" value="Transaldolase_TalAB"/>
    <property type="match status" value="1"/>
</dbReference>
<dbReference type="EMBL" id="CVQH01001447">
    <property type="protein sequence ID" value="CRK02048.1"/>
    <property type="molecule type" value="Genomic_DNA"/>
</dbReference>
<comment type="similarity">
    <text evidence="3">Belongs to the transaldolase family. Type 1 subfamily.</text>
</comment>
<evidence type="ECO:0000259" key="15">
    <source>
        <dbReference type="PROSITE" id="PS50304"/>
    </source>
</evidence>
<comment type="catalytic activity">
    <reaction evidence="12 13">
        <text>D-sedoheptulose 7-phosphate + D-glyceraldehyde 3-phosphate = D-erythrose 4-phosphate + beta-D-fructose 6-phosphate</text>
        <dbReference type="Rhea" id="RHEA:17053"/>
        <dbReference type="ChEBI" id="CHEBI:16897"/>
        <dbReference type="ChEBI" id="CHEBI:57483"/>
        <dbReference type="ChEBI" id="CHEBI:57634"/>
        <dbReference type="ChEBI" id="CHEBI:59776"/>
        <dbReference type="EC" id="2.2.1.2"/>
    </reaction>
</comment>
<evidence type="ECO:0000256" key="12">
    <source>
        <dbReference type="ARBA" id="ARBA00048810"/>
    </source>
</evidence>
<dbReference type="GO" id="GO:0004801">
    <property type="term" value="F:transaldolase activity"/>
    <property type="evidence" value="ECO:0007669"/>
    <property type="project" value="UniProtKB-EC"/>
</dbReference>
<feature type="domain" description="TNase-like" evidence="16">
    <location>
        <begin position="630"/>
        <end position="763"/>
    </location>
</feature>
<dbReference type="FunFam" id="2.40.50.90:FF:000010">
    <property type="entry name" value="Ribonuclease"/>
    <property type="match status" value="1"/>
</dbReference>
<feature type="region of interest" description="Disordered" evidence="14">
    <location>
        <begin position="666"/>
        <end position="686"/>
    </location>
</feature>
<evidence type="ECO:0000256" key="5">
    <source>
        <dbReference type="ARBA" id="ARBA00022490"/>
    </source>
</evidence>
<comment type="subcellular location">
    <subcellularLocation>
        <location evidence="1">Cytoplasm</location>
    </subcellularLocation>
</comment>
<evidence type="ECO:0000256" key="9">
    <source>
        <dbReference type="ARBA" id="ARBA00023126"/>
    </source>
</evidence>
<evidence type="ECO:0000256" key="1">
    <source>
        <dbReference type="ARBA" id="ARBA00004496"/>
    </source>
</evidence>
<dbReference type="Gene3D" id="3.20.20.70">
    <property type="entry name" value="Aldolase class I"/>
    <property type="match status" value="1"/>
</dbReference>
<dbReference type="GO" id="GO:0005634">
    <property type="term" value="C:nucleus"/>
    <property type="evidence" value="ECO:0007669"/>
    <property type="project" value="TreeGrafter"/>
</dbReference>
<dbReference type="SMART" id="SM00333">
    <property type="entry name" value="TUDOR"/>
    <property type="match status" value="1"/>
</dbReference>
<evidence type="ECO:0000256" key="11">
    <source>
        <dbReference type="ARBA" id="ARBA00023270"/>
    </source>
</evidence>
<dbReference type="GO" id="GO:0006801">
    <property type="term" value="P:superoxide metabolic process"/>
    <property type="evidence" value="ECO:0007669"/>
    <property type="project" value="InterPro"/>
</dbReference>
<dbReference type="EC" id="2.2.1.2" evidence="13"/>
<dbReference type="GO" id="GO:0046872">
    <property type="term" value="F:metal ion binding"/>
    <property type="evidence" value="ECO:0007669"/>
    <property type="project" value="InterPro"/>
</dbReference>
<dbReference type="InterPro" id="IPR018225">
    <property type="entry name" value="Transaldolase_AS"/>
</dbReference>
<dbReference type="Gene3D" id="2.60.40.200">
    <property type="entry name" value="Superoxide dismutase, copper/zinc binding domain"/>
    <property type="match status" value="1"/>
</dbReference>
<dbReference type="STRING" id="100787.A0A0G4KIV0"/>
<dbReference type="PRINTS" id="PR00068">
    <property type="entry name" value="CUZNDISMTASE"/>
</dbReference>
<protein>
    <recommendedName>
        <fullName evidence="13">Transaldolase</fullName>
        <ecNumber evidence="13">2.2.1.2</ecNumber>
    </recommendedName>
</protein>
<keyword evidence="5" id="KW-0963">Cytoplasm</keyword>
<dbReference type="SUPFAM" id="SSF49329">
    <property type="entry name" value="Cu,Zn superoxide dismutase-like"/>
    <property type="match status" value="1"/>
</dbReference>
<gene>
    <name evidence="17" type="ORF">BN1708_009601</name>
</gene>
<dbReference type="GO" id="GO:0005975">
    <property type="term" value="P:carbohydrate metabolic process"/>
    <property type="evidence" value="ECO:0007669"/>
    <property type="project" value="InterPro"/>
</dbReference>
<evidence type="ECO:0000256" key="7">
    <source>
        <dbReference type="ARBA" id="ARBA00022679"/>
    </source>
</evidence>
<dbReference type="InterPro" id="IPR016071">
    <property type="entry name" value="Staphylococal_nuclease_OB-fold"/>
</dbReference>
<dbReference type="PROSITE" id="PS00087">
    <property type="entry name" value="SOD_CU_ZN_1"/>
    <property type="match status" value="1"/>
</dbReference>
<dbReference type="FunFam" id="2.30.30.140:FF:000018">
    <property type="entry name" value="Serine/threonine-protein kinase 31"/>
    <property type="match status" value="1"/>
</dbReference>
<dbReference type="FunFam" id="2.40.50.90:FF:000030">
    <property type="entry name" value="Transcription factor (Snd1/p100), putative"/>
    <property type="match status" value="1"/>
</dbReference>
<dbReference type="PANTHER" id="PTHR12302">
    <property type="entry name" value="EBNA2 BINDING PROTEIN P100"/>
    <property type="match status" value="1"/>
</dbReference>
<dbReference type="GO" id="GO:0006402">
    <property type="term" value="P:mRNA catabolic process"/>
    <property type="evidence" value="ECO:0007669"/>
    <property type="project" value="TreeGrafter"/>
</dbReference>
<dbReference type="GO" id="GO:0006098">
    <property type="term" value="P:pentose-phosphate shunt"/>
    <property type="evidence" value="ECO:0007669"/>
    <property type="project" value="UniProtKB-UniPathway"/>
</dbReference>
<dbReference type="Pfam" id="PF00080">
    <property type="entry name" value="Sod_Cu"/>
    <property type="match status" value="1"/>
</dbReference>
<dbReference type="Proteomes" id="UP000044602">
    <property type="component" value="Unassembled WGS sequence"/>
</dbReference>
<dbReference type="PANTHER" id="PTHR12302:SF2">
    <property type="entry name" value="STAPHYLOCOCCAL NUCLEASE DOMAIN-CONTAINING PROTEIN 1"/>
    <property type="match status" value="1"/>
</dbReference>
<dbReference type="Pfam" id="PF00567">
    <property type="entry name" value="TUDOR"/>
    <property type="match status" value="1"/>
</dbReference>
<dbReference type="InterPro" id="IPR036423">
    <property type="entry name" value="SOD-like_Cu/Zn_dom_sf"/>
</dbReference>
<keyword evidence="8" id="KW-0677">Repeat</keyword>